<dbReference type="AlphaFoldDB" id="A0A430F4L7"/>
<organism evidence="1 2">
    <name type="scientific">Bifidobacterium castoris</name>
    <dbReference type="NCBI Taxonomy" id="2306972"/>
    <lineage>
        <taxon>Bacteria</taxon>
        <taxon>Bacillati</taxon>
        <taxon>Actinomycetota</taxon>
        <taxon>Actinomycetes</taxon>
        <taxon>Bifidobacteriales</taxon>
        <taxon>Bifidobacteriaceae</taxon>
        <taxon>Bifidobacterium</taxon>
    </lineage>
</organism>
<evidence type="ECO:0000313" key="2">
    <source>
        <dbReference type="Proteomes" id="UP000288052"/>
    </source>
</evidence>
<accession>A0A430F4L7</accession>
<sequence length="177" mass="19504">MVERRNLILNPLPHSSGPMVWHANGLASAQIQTDSIRLESDGSESNAFAWTQMTVPAGDWVFAAYLEGSSTGGLISYDQRVLCVTTAETAWRLNGSIAYKQLGARYACAFHLDADGYINLRLYSHSAAGCAVRYRDLLLCSLDDWHALRAMTPPVDYFDGGRVTNRDAVFEQLTPIS</sequence>
<dbReference type="EMBL" id="QXGI01000012">
    <property type="protein sequence ID" value="RSX44713.1"/>
    <property type="molecule type" value="Genomic_DNA"/>
</dbReference>
<reference evidence="1 2" key="1">
    <citation type="submission" date="2018-09" db="EMBL/GenBank/DDBJ databases">
        <title>Characterization of the phylogenetic diversity of five novel species belonging to the genus Bifidobacterium.</title>
        <authorList>
            <person name="Lugli G.A."/>
            <person name="Duranti S."/>
            <person name="Milani C."/>
        </authorList>
    </citation>
    <scope>NUCLEOTIDE SEQUENCE [LARGE SCALE GENOMIC DNA]</scope>
    <source>
        <strain evidence="1 2">2020B</strain>
    </source>
</reference>
<keyword evidence="2" id="KW-1185">Reference proteome</keyword>
<gene>
    <name evidence="1" type="ORF">D2E22_1999</name>
</gene>
<proteinExistence type="predicted"/>
<evidence type="ECO:0000313" key="1">
    <source>
        <dbReference type="EMBL" id="RSX44713.1"/>
    </source>
</evidence>
<protein>
    <submittedName>
        <fullName evidence="1">Uncharacterized protein</fullName>
    </submittedName>
</protein>
<comment type="caution">
    <text evidence="1">The sequence shown here is derived from an EMBL/GenBank/DDBJ whole genome shotgun (WGS) entry which is preliminary data.</text>
</comment>
<name>A0A430F4L7_9BIFI</name>
<dbReference type="Proteomes" id="UP000288052">
    <property type="component" value="Unassembled WGS sequence"/>
</dbReference>